<evidence type="ECO:0000256" key="1">
    <source>
        <dbReference type="ARBA" id="ARBA00022553"/>
    </source>
</evidence>
<dbReference type="Gene3D" id="1.20.120.580">
    <property type="entry name" value="bsu32300-like"/>
    <property type="match status" value="1"/>
</dbReference>
<keyword evidence="5" id="KW-0378">Hydrolase</keyword>
<accession>A0A401IJQ3</accession>
<sequence length="114" mass="13373">MSKIDDYTRLSHMKDAAEEALFFINQKTRHSLEIERMLVLSLVRLIEIIGEAASRVSKEKQAQITQIPWPQVISMRNRLIHNYYEVDLDIVWKTVTEDLPPLVIILEQIINEDL</sequence>
<dbReference type="PANTHER" id="PTHR34139">
    <property type="entry name" value="UPF0331 PROTEIN MJ0127"/>
    <property type="match status" value="1"/>
</dbReference>
<evidence type="ECO:0000256" key="5">
    <source>
        <dbReference type="ARBA" id="ARBA00022801"/>
    </source>
</evidence>
<dbReference type="InterPro" id="IPR008201">
    <property type="entry name" value="HepT-like"/>
</dbReference>
<proteinExistence type="inferred from homology"/>
<evidence type="ECO:0000313" key="8">
    <source>
        <dbReference type="Proteomes" id="UP000287247"/>
    </source>
</evidence>
<dbReference type="GO" id="GO:0000166">
    <property type="term" value="F:nucleotide binding"/>
    <property type="evidence" value="ECO:0007669"/>
    <property type="project" value="UniProtKB-KW"/>
</dbReference>
<name>A0A401IJQ3_APHSA</name>
<keyword evidence="3" id="KW-0540">Nuclease</keyword>
<dbReference type="GO" id="GO:0016787">
    <property type="term" value="F:hydrolase activity"/>
    <property type="evidence" value="ECO:0007669"/>
    <property type="project" value="UniProtKB-KW"/>
</dbReference>
<dbReference type="PANTHER" id="PTHR34139:SF1">
    <property type="entry name" value="RNASE MJ1380-RELATED"/>
    <property type="match status" value="1"/>
</dbReference>
<dbReference type="InterPro" id="IPR037038">
    <property type="entry name" value="HepT-like_sf"/>
</dbReference>
<keyword evidence="4" id="KW-0547">Nucleotide-binding</keyword>
<dbReference type="GO" id="GO:0004540">
    <property type="term" value="F:RNA nuclease activity"/>
    <property type="evidence" value="ECO:0007669"/>
    <property type="project" value="InterPro"/>
</dbReference>
<dbReference type="EMBL" id="BDQK01000013">
    <property type="protein sequence ID" value="GBF81528.1"/>
    <property type="molecule type" value="Genomic_DNA"/>
</dbReference>
<comment type="similarity">
    <text evidence="6">Belongs to the HepT RNase toxin family.</text>
</comment>
<dbReference type="Pfam" id="PF01934">
    <property type="entry name" value="HepT-like"/>
    <property type="match status" value="1"/>
</dbReference>
<dbReference type="OrthoDB" id="9810538at2"/>
<dbReference type="GO" id="GO:0016740">
    <property type="term" value="F:transferase activity"/>
    <property type="evidence" value="ECO:0007669"/>
    <property type="project" value="UniProtKB-KW"/>
</dbReference>
<dbReference type="InterPro" id="IPR051813">
    <property type="entry name" value="HepT_RNase_toxin"/>
</dbReference>
<gene>
    <name evidence="7" type="ORF">AsFPU1_2942</name>
</gene>
<keyword evidence="7" id="KW-0808">Transferase</keyword>
<dbReference type="AlphaFoldDB" id="A0A401IJQ3"/>
<evidence type="ECO:0000256" key="2">
    <source>
        <dbReference type="ARBA" id="ARBA00022649"/>
    </source>
</evidence>
<dbReference type="RefSeq" id="WP_124976963.1">
    <property type="nucleotide sequence ID" value="NZ_BDQK01000013.1"/>
</dbReference>
<dbReference type="GO" id="GO:0110001">
    <property type="term" value="C:toxin-antitoxin complex"/>
    <property type="evidence" value="ECO:0007669"/>
    <property type="project" value="InterPro"/>
</dbReference>
<evidence type="ECO:0000256" key="6">
    <source>
        <dbReference type="ARBA" id="ARBA00024207"/>
    </source>
</evidence>
<keyword evidence="1" id="KW-0597">Phosphoprotein</keyword>
<dbReference type="Proteomes" id="UP000287247">
    <property type="component" value="Unassembled WGS sequence"/>
</dbReference>
<organism evidence="7 8">
    <name type="scientific">Aphanothece sacrum FPU1</name>
    <dbReference type="NCBI Taxonomy" id="1920663"/>
    <lineage>
        <taxon>Bacteria</taxon>
        <taxon>Bacillati</taxon>
        <taxon>Cyanobacteriota</taxon>
        <taxon>Cyanophyceae</taxon>
        <taxon>Oscillatoriophycideae</taxon>
        <taxon>Chroococcales</taxon>
        <taxon>Aphanothecaceae</taxon>
        <taxon>Aphanothece</taxon>
    </lineage>
</organism>
<keyword evidence="8" id="KW-1185">Reference proteome</keyword>
<evidence type="ECO:0000313" key="7">
    <source>
        <dbReference type="EMBL" id="GBF81528.1"/>
    </source>
</evidence>
<evidence type="ECO:0000256" key="4">
    <source>
        <dbReference type="ARBA" id="ARBA00022741"/>
    </source>
</evidence>
<comment type="caution">
    <text evidence="7">The sequence shown here is derived from an EMBL/GenBank/DDBJ whole genome shotgun (WGS) entry which is preliminary data.</text>
</comment>
<reference evidence="8" key="1">
    <citation type="submission" date="2017-05" db="EMBL/GenBank/DDBJ databases">
        <title>Physiological properties and genetic analysis related to exopolysaccharide production of fresh-water unicellular cyanobacterium Aphanothece sacrum, Suizenji Nori, that has been cultured as a food source in Japan.</title>
        <authorList>
            <person name="Kanesaki Y."/>
            <person name="Yoshikawa S."/>
            <person name="Ohki K."/>
        </authorList>
    </citation>
    <scope>NUCLEOTIDE SEQUENCE [LARGE SCALE GENOMIC DNA]</scope>
    <source>
        <strain evidence="8">FPU1</strain>
    </source>
</reference>
<keyword evidence="2" id="KW-1277">Toxin-antitoxin system</keyword>
<protein>
    <submittedName>
        <fullName evidence="7">Nucleotidyltransferase</fullName>
    </submittedName>
</protein>
<evidence type="ECO:0000256" key="3">
    <source>
        <dbReference type="ARBA" id="ARBA00022722"/>
    </source>
</evidence>